<evidence type="ECO:0000313" key="4">
    <source>
        <dbReference type="EMBL" id="GAU92694.1"/>
    </source>
</evidence>
<reference evidence="4 5" key="1">
    <citation type="journal article" date="2016" name="Nat. Commun.">
        <title>Extremotolerant tardigrade genome and improved radiotolerance of human cultured cells by tardigrade-unique protein.</title>
        <authorList>
            <person name="Hashimoto T."/>
            <person name="Horikawa D.D."/>
            <person name="Saito Y."/>
            <person name="Kuwahara H."/>
            <person name="Kozuka-Hata H."/>
            <person name="Shin-I T."/>
            <person name="Minakuchi Y."/>
            <person name="Ohishi K."/>
            <person name="Motoyama A."/>
            <person name="Aizu T."/>
            <person name="Enomoto A."/>
            <person name="Kondo K."/>
            <person name="Tanaka S."/>
            <person name="Hara Y."/>
            <person name="Koshikawa S."/>
            <person name="Sagara H."/>
            <person name="Miura T."/>
            <person name="Yokobori S."/>
            <person name="Miyagawa K."/>
            <person name="Suzuki Y."/>
            <person name="Kubo T."/>
            <person name="Oyama M."/>
            <person name="Kohara Y."/>
            <person name="Fujiyama A."/>
            <person name="Arakawa K."/>
            <person name="Katayama T."/>
            <person name="Toyoda A."/>
            <person name="Kunieda T."/>
        </authorList>
    </citation>
    <scope>NUCLEOTIDE SEQUENCE [LARGE SCALE GENOMIC DNA]</scope>
    <source>
        <strain evidence="4 5">YOKOZUNA-1</strain>
    </source>
</reference>
<dbReference type="EMBL" id="BDGG01000002">
    <property type="protein sequence ID" value="GAU92694.1"/>
    <property type="molecule type" value="Genomic_DNA"/>
</dbReference>
<evidence type="ECO:0000256" key="2">
    <source>
        <dbReference type="SAM" id="MobiDB-lite"/>
    </source>
</evidence>
<feature type="signal peptide" evidence="3">
    <location>
        <begin position="1"/>
        <end position="27"/>
    </location>
</feature>
<dbReference type="SMART" id="SM00442">
    <property type="entry name" value="FGF"/>
    <property type="match status" value="1"/>
</dbReference>
<dbReference type="OrthoDB" id="5988014at2759"/>
<dbReference type="Proteomes" id="UP000186922">
    <property type="component" value="Unassembled WGS sequence"/>
</dbReference>
<feature type="compositionally biased region" description="Basic and acidic residues" evidence="2">
    <location>
        <begin position="242"/>
        <end position="251"/>
    </location>
</feature>
<dbReference type="STRING" id="947166.A0A1D1USN3"/>
<dbReference type="InterPro" id="IPR008996">
    <property type="entry name" value="IL1/FGF"/>
</dbReference>
<accession>A0A1D1USN3</accession>
<sequence>MFILRPIWITVFLAASFLLPGFPMVECKAVLTPALVYPGDSTRLPWKSTLPAATSATSTSIEPQPVSRFSSRLSGRDDDEEDVSENEVEVEEEDLQTVITRKYALHSVCSARSIYLTGKRLNDVRADASDRSPYARLTVRSVRPGEISIYNDLSKRYLCFNRHGKLIMRLEFRDKPCVFHERVSQNNHVILQSSYNKGWFVGFGRDGKSLQGNDWKNKLPKNQNCYQFLKSGEKIYESLEDVNPHKSPAEHRRSKKIASSHFRAPHYHKNATVTTQK</sequence>
<dbReference type="GO" id="GO:0008083">
    <property type="term" value="F:growth factor activity"/>
    <property type="evidence" value="ECO:0007669"/>
    <property type="project" value="InterPro"/>
</dbReference>
<dbReference type="Pfam" id="PF00167">
    <property type="entry name" value="FGF"/>
    <property type="match status" value="1"/>
</dbReference>
<feature type="region of interest" description="Disordered" evidence="2">
    <location>
        <begin position="55"/>
        <end position="86"/>
    </location>
</feature>
<dbReference type="PANTHER" id="PTHR11486">
    <property type="entry name" value="FIBROBLAST GROWTH FACTOR"/>
    <property type="match status" value="1"/>
</dbReference>
<organism evidence="4 5">
    <name type="scientific">Ramazzottius varieornatus</name>
    <name type="common">Water bear</name>
    <name type="synonym">Tardigrade</name>
    <dbReference type="NCBI Taxonomy" id="947166"/>
    <lineage>
        <taxon>Eukaryota</taxon>
        <taxon>Metazoa</taxon>
        <taxon>Ecdysozoa</taxon>
        <taxon>Tardigrada</taxon>
        <taxon>Eutardigrada</taxon>
        <taxon>Parachela</taxon>
        <taxon>Hypsibioidea</taxon>
        <taxon>Ramazzottiidae</taxon>
        <taxon>Ramazzottius</taxon>
    </lineage>
</organism>
<dbReference type="AlphaFoldDB" id="A0A1D1USN3"/>
<evidence type="ECO:0008006" key="6">
    <source>
        <dbReference type="Google" id="ProtNLM"/>
    </source>
</evidence>
<feature type="chain" id="PRO_5008897568" description="FGF" evidence="3">
    <location>
        <begin position="28"/>
        <end position="277"/>
    </location>
</feature>
<dbReference type="Gene3D" id="2.80.10.50">
    <property type="match status" value="1"/>
</dbReference>
<keyword evidence="3" id="KW-0732">Signal</keyword>
<keyword evidence="5" id="KW-1185">Reference proteome</keyword>
<proteinExistence type="inferred from homology"/>
<protein>
    <recommendedName>
        <fullName evidence="6">FGF</fullName>
    </recommendedName>
</protein>
<gene>
    <name evidence="4" type="primary">RvY_04743-1</name>
    <name evidence="4" type="synonym">RvY_04743.1</name>
    <name evidence="4" type="ORF">RvY_04743</name>
</gene>
<dbReference type="InterPro" id="IPR002209">
    <property type="entry name" value="Fibroblast_GF_fam"/>
</dbReference>
<evidence type="ECO:0000256" key="3">
    <source>
        <dbReference type="SAM" id="SignalP"/>
    </source>
</evidence>
<feature type="compositionally biased region" description="Basic residues" evidence="2">
    <location>
        <begin position="252"/>
        <end position="269"/>
    </location>
</feature>
<dbReference type="SUPFAM" id="SSF50353">
    <property type="entry name" value="Cytokine"/>
    <property type="match status" value="1"/>
</dbReference>
<evidence type="ECO:0000313" key="5">
    <source>
        <dbReference type="Proteomes" id="UP000186922"/>
    </source>
</evidence>
<feature type="region of interest" description="Disordered" evidence="2">
    <location>
        <begin position="242"/>
        <end position="277"/>
    </location>
</feature>
<dbReference type="CDD" id="cd23307">
    <property type="entry name" value="beta-trefoil_FGF8-like"/>
    <property type="match status" value="1"/>
</dbReference>
<comment type="similarity">
    <text evidence="1">Belongs to the heparin-binding growth factors family.</text>
</comment>
<evidence type="ECO:0000256" key="1">
    <source>
        <dbReference type="ARBA" id="ARBA00007936"/>
    </source>
</evidence>
<name>A0A1D1USN3_RAMVA</name>
<feature type="compositionally biased region" description="Acidic residues" evidence="2">
    <location>
        <begin position="77"/>
        <end position="86"/>
    </location>
</feature>
<comment type="caution">
    <text evidence="4">The sequence shown here is derived from an EMBL/GenBank/DDBJ whole genome shotgun (WGS) entry which is preliminary data.</text>
</comment>